<dbReference type="AlphaFoldDB" id="A0A562KZ89"/>
<comment type="caution">
    <text evidence="2">The sequence shown here is derived from an EMBL/GenBank/DDBJ whole genome shotgun (WGS) entry which is preliminary data.</text>
</comment>
<reference evidence="2 3" key="1">
    <citation type="journal article" date="2015" name="Stand. Genomic Sci.">
        <title>Genomic Encyclopedia of Bacterial and Archaeal Type Strains, Phase III: the genomes of soil and plant-associated and newly described type strains.</title>
        <authorList>
            <person name="Whitman W.B."/>
            <person name="Woyke T."/>
            <person name="Klenk H.P."/>
            <person name="Zhou Y."/>
            <person name="Lilburn T.G."/>
            <person name="Beck B.J."/>
            <person name="De Vos P."/>
            <person name="Vandamme P."/>
            <person name="Eisen J.A."/>
            <person name="Garrity G."/>
            <person name="Hugenholtz P."/>
            <person name="Kyrpides N.C."/>
        </authorList>
    </citation>
    <scope>NUCLEOTIDE SEQUENCE [LARGE SCALE GENOMIC DNA]</scope>
    <source>
        <strain evidence="2 3">CGMCC 1.10947</strain>
    </source>
</reference>
<evidence type="ECO:0000259" key="1">
    <source>
        <dbReference type="Pfam" id="PF00535"/>
    </source>
</evidence>
<dbReference type="InterPro" id="IPR050834">
    <property type="entry name" value="Glycosyltransf_2"/>
</dbReference>
<evidence type="ECO:0000313" key="3">
    <source>
        <dbReference type="Proteomes" id="UP000317176"/>
    </source>
</evidence>
<accession>A0A562KZ89</accession>
<dbReference type="PANTHER" id="PTHR43685">
    <property type="entry name" value="GLYCOSYLTRANSFERASE"/>
    <property type="match status" value="1"/>
</dbReference>
<dbReference type="InterPro" id="IPR029044">
    <property type="entry name" value="Nucleotide-diphossugar_trans"/>
</dbReference>
<organism evidence="2 3">
    <name type="scientific">Bradyrhizobium daqingense</name>
    <dbReference type="NCBI Taxonomy" id="993502"/>
    <lineage>
        <taxon>Bacteria</taxon>
        <taxon>Pseudomonadati</taxon>
        <taxon>Pseudomonadota</taxon>
        <taxon>Alphaproteobacteria</taxon>
        <taxon>Hyphomicrobiales</taxon>
        <taxon>Nitrobacteraceae</taxon>
        <taxon>Bradyrhizobium</taxon>
    </lineage>
</organism>
<dbReference type="PANTHER" id="PTHR43685:SF3">
    <property type="entry name" value="SLR2126 PROTEIN"/>
    <property type="match status" value="1"/>
</dbReference>
<dbReference type="Proteomes" id="UP000317176">
    <property type="component" value="Unassembled WGS sequence"/>
</dbReference>
<keyword evidence="3" id="KW-1185">Reference proteome</keyword>
<gene>
    <name evidence="2" type="ORF">IQ17_04708</name>
</gene>
<name>A0A562KZ89_9BRAD</name>
<dbReference type="Pfam" id="PF00535">
    <property type="entry name" value="Glycos_transf_2"/>
    <property type="match status" value="1"/>
</dbReference>
<protein>
    <submittedName>
        <fullName evidence="2">Glycosyl transferase family 2</fullName>
    </submittedName>
</protein>
<dbReference type="EMBL" id="VLKL01000014">
    <property type="protein sequence ID" value="TWI00705.1"/>
    <property type="molecule type" value="Genomic_DNA"/>
</dbReference>
<dbReference type="GO" id="GO:0016740">
    <property type="term" value="F:transferase activity"/>
    <property type="evidence" value="ECO:0007669"/>
    <property type="project" value="UniProtKB-KW"/>
</dbReference>
<proteinExistence type="predicted"/>
<feature type="domain" description="Glycosyltransferase 2-like" evidence="1">
    <location>
        <begin position="3"/>
        <end position="161"/>
    </location>
</feature>
<dbReference type="Gene3D" id="3.90.550.10">
    <property type="entry name" value="Spore Coat Polysaccharide Biosynthesis Protein SpsA, Chain A"/>
    <property type="match status" value="1"/>
</dbReference>
<dbReference type="RefSeq" id="WP_145638760.1">
    <property type="nucleotide sequence ID" value="NZ_CP088014.1"/>
</dbReference>
<dbReference type="OrthoDB" id="6653642at2"/>
<keyword evidence="2" id="KW-0808">Transferase</keyword>
<dbReference type="SUPFAM" id="SSF53448">
    <property type="entry name" value="Nucleotide-diphospho-sugar transferases"/>
    <property type="match status" value="1"/>
</dbReference>
<evidence type="ECO:0000313" key="2">
    <source>
        <dbReference type="EMBL" id="TWI00705.1"/>
    </source>
</evidence>
<dbReference type="InterPro" id="IPR001173">
    <property type="entry name" value="Glyco_trans_2-like"/>
</dbReference>
<sequence length="295" mass="32842">MISVIIPHLNQPDALGACLRSLNAQTLRRDAFEIIVVDNGSATPPVDVVADHPGVRLEYEPRSGPGPARNAGVAAAKGEILAFIDADCRAHPDWLSSVLKWSSLSPAGTVLGGDVRIWRPEDAELDAIAAYESVFAYRFKLYIERHGYSGTGNMAVFRRDFDCVGPFAGIDVAEDMEWGKRALRAGLRFRYTPEMIVFHPARSSLQELYAKWDRHIAHYRNMAEAKPVWQLRWIMQALFVFASLAPNAVTVLTSDRLHGGSIRLKAIAVLCAVRTHRAMTMLSHLRGRRAVAWNR</sequence>